<dbReference type="PANTHER" id="PTHR35369:SF2">
    <property type="entry name" value="BLR3025 PROTEIN"/>
    <property type="match status" value="1"/>
</dbReference>
<evidence type="ECO:0000313" key="4">
    <source>
        <dbReference type="EMBL" id="AAL53056.1"/>
    </source>
</evidence>
<keyword evidence="1" id="KW-0227">DNA damage</keyword>
<accession>Q8YEK3</accession>
<feature type="domain" description="UmuC" evidence="3">
    <location>
        <begin position="89"/>
        <end position="214"/>
    </location>
</feature>
<dbReference type="PANTHER" id="PTHR35369">
    <property type="entry name" value="BLR3025 PROTEIN-RELATED"/>
    <property type="match status" value="1"/>
</dbReference>
<organism evidence="4 5">
    <name type="scientific">Brucella melitensis biotype 1 (strain ATCC 23456 / CCUG 17765 / NCTC 10094 / 16M)</name>
    <dbReference type="NCBI Taxonomy" id="224914"/>
    <lineage>
        <taxon>Bacteria</taxon>
        <taxon>Pseudomonadati</taxon>
        <taxon>Pseudomonadota</taxon>
        <taxon>Alphaproteobacteria</taxon>
        <taxon>Hyphomicrobiales</taxon>
        <taxon>Brucellaceae</taxon>
        <taxon>Brucella/Ochrobactrum group</taxon>
        <taxon>Brucella</taxon>
    </lineage>
</organism>
<dbReference type="InterPro" id="IPR050356">
    <property type="entry name" value="SulA_CellDiv_inhibitor"/>
</dbReference>
<dbReference type="Proteomes" id="UP000000419">
    <property type="component" value="Chromosome I"/>
</dbReference>
<dbReference type="CDD" id="cd03468">
    <property type="entry name" value="PolY_like"/>
    <property type="match status" value="1"/>
</dbReference>
<dbReference type="InterPro" id="IPR001126">
    <property type="entry name" value="UmuC"/>
</dbReference>
<dbReference type="eggNOG" id="COG0389">
    <property type="taxonomic scope" value="Bacteria"/>
</dbReference>
<dbReference type="AlphaFoldDB" id="Q8YEK3"/>
<evidence type="ECO:0000313" key="5">
    <source>
        <dbReference type="Proteomes" id="UP000000419"/>
    </source>
</evidence>
<proteinExistence type="predicted"/>
<dbReference type="Pfam" id="PF00817">
    <property type="entry name" value="IMS"/>
    <property type="match status" value="1"/>
</dbReference>
<dbReference type="PIR" id="AE3486">
    <property type="entry name" value="AE3486"/>
</dbReference>
<reference evidence="4 5" key="1">
    <citation type="journal article" date="2002" name="Proc. Natl. Acad. Sci. U.S.A.">
        <title>The genome sequence of the facultative intracellular pathogen Brucella melitensis.</title>
        <authorList>
            <person name="DelVecchio V.G."/>
            <person name="Kapatral V."/>
            <person name="Redkar R.J."/>
            <person name="Patra G."/>
            <person name="Mujer C."/>
            <person name="Los T."/>
            <person name="Ivanova N."/>
            <person name="Anderson I."/>
            <person name="Bhattacharyya A."/>
            <person name="Lykidis A."/>
            <person name="Reznik G."/>
            <person name="Jablonski L."/>
            <person name="Larsen N."/>
            <person name="D'Souza M."/>
            <person name="Bernal A."/>
            <person name="Mazur M."/>
            <person name="Goltsman E."/>
            <person name="Selkov E."/>
            <person name="Elzer P.H."/>
            <person name="Hagius S."/>
            <person name="O'Callaghan D."/>
            <person name="Letesson J.J."/>
            <person name="Haselkorn R."/>
            <person name="Kyrpides N."/>
            <person name="Overbeek R."/>
        </authorList>
    </citation>
    <scope>NUCLEOTIDE SEQUENCE [LARGE SCALE GENOMIC DNA]</scope>
    <source>
        <strain evidence="5">ATCC 23456 / CCUG 17765 / NCTC 10094 / 16M</strain>
    </source>
</reference>
<gene>
    <name evidence="4" type="ordered locus">BMEI1875</name>
</gene>
<dbReference type="GO" id="GO:0006281">
    <property type="term" value="P:DNA repair"/>
    <property type="evidence" value="ECO:0007669"/>
    <property type="project" value="InterPro"/>
</dbReference>
<dbReference type="KEGG" id="bme:BMEI1875"/>
<dbReference type="EMBL" id="AE008917">
    <property type="protein sequence ID" value="AAL53056.1"/>
    <property type="molecule type" value="Genomic_DNA"/>
</dbReference>
<dbReference type="SUPFAM" id="SSF56672">
    <property type="entry name" value="DNA/RNA polymerases"/>
    <property type="match status" value="1"/>
</dbReference>
<evidence type="ECO:0000256" key="2">
    <source>
        <dbReference type="SAM" id="MobiDB-lite"/>
    </source>
</evidence>
<sequence>MPPSAAGGWRPRLRAPAEQTRRASPPFPPFWSATATAHAGNGSWNGTMKLSNLAPANGTAERLFLALWFPFLPTDRLRRAVPPDGKERLPLVVTERTANALRLTAVDGEAAKLGLFPGMALTDARARVERLDVAAAAPEHDTALLKRLAQWCERYTPLVAFDEPHGLMLDITGCAHLFGGPAAMRADALCRFERAGLHMQAAIADNSFAARLLARGTKGGVFSQAEADRLLPRLPLSALELAQAAETGLKRAGLKRIGDVMALPRSALTARFGTDLATRLDRLARRERAPISPLRILPLRTVERRLSEPVTAMELVEHILRELAQALFAQLEMEGKGALLLEASFFRVDGEVRHIRIETGQPLRDDRIFLRLARERLGALTDPLDAGFGFDMIRLAALRSSTVAQRQTGLDQHEEDEAGFSQLIDRLSARLGQDRVLVSFPRDTHMPERAYGLAPALHGSRKTEADYRSQAELPGDSPARPIKLFRPPQLIETVAEVPDSPPSFFLWRRVRHQVRLAEGPERIEPEWWCAIGQDVPELRDYYRVEDENGQRFWIFREGLYDGANHPRWFLHGLFA</sequence>
<keyword evidence="5" id="KW-1185">Reference proteome</keyword>
<protein>
    <submittedName>
        <fullName evidence="4">Hypothetical cytosolic protein</fullName>
    </submittedName>
</protein>
<dbReference type="InterPro" id="IPR043502">
    <property type="entry name" value="DNA/RNA_pol_sf"/>
</dbReference>
<feature type="region of interest" description="Disordered" evidence="2">
    <location>
        <begin position="1"/>
        <end position="25"/>
    </location>
</feature>
<evidence type="ECO:0000256" key="1">
    <source>
        <dbReference type="ARBA" id="ARBA00022763"/>
    </source>
</evidence>
<name>Q8YEK3_BRUME</name>
<evidence type="ECO:0000259" key="3">
    <source>
        <dbReference type="Pfam" id="PF00817"/>
    </source>
</evidence>